<sequence>MHGQHRWRVLRNGVSNSVATFRPRIILATMVAKALRSCLDAPQAEHFNLLKISCVTCKAATIMFAGFELFISSQGVPLAGEVWRKLALLVTRPTTRA</sequence>
<dbReference type="Proteomes" id="UP000241764">
    <property type="component" value="Unassembled WGS sequence"/>
</dbReference>
<dbReference type="EMBL" id="PGGM01000003">
    <property type="protein sequence ID" value="PSH65143.1"/>
    <property type="molecule type" value="Genomic_DNA"/>
</dbReference>
<evidence type="ECO:0000313" key="1">
    <source>
        <dbReference type="EMBL" id="PSH65143.1"/>
    </source>
</evidence>
<proteinExistence type="predicted"/>
<reference evidence="2" key="1">
    <citation type="submission" date="2017-11" db="EMBL/GenBank/DDBJ databases">
        <authorList>
            <person name="Kuznetsova I."/>
            <person name="Sazanova A."/>
            <person name="Chirak E."/>
            <person name="Safronova V."/>
            <person name="Willems A."/>
        </authorList>
    </citation>
    <scope>NUCLEOTIDE SEQUENCE [LARGE SCALE GENOMIC DNA]</scope>
    <source>
        <strain evidence="2">CCBAU 03422</strain>
    </source>
</reference>
<protein>
    <submittedName>
        <fullName evidence="1">Uncharacterized protein</fullName>
    </submittedName>
</protein>
<accession>A0A2P7BFB1</accession>
<comment type="caution">
    <text evidence="1">The sequence shown here is derived from an EMBL/GenBank/DDBJ whole genome shotgun (WGS) entry which is preliminary data.</text>
</comment>
<name>A0A2P7BFB1_9HYPH</name>
<evidence type="ECO:0000313" key="2">
    <source>
        <dbReference type="Proteomes" id="UP000241764"/>
    </source>
</evidence>
<gene>
    <name evidence="1" type="ORF">CU103_08950</name>
</gene>
<keyword evidence="2" id="KW-1185">Reference proteome</keyword>
<organism evidence="1 2">
    <name type="scientific">Phyllobacterium sophorae</name>
    <dbReference type="NCBI Taxonomy" id="1520277"/>
    <lineage>
        <taxon>Bacteria</taxon>
        <taxon>Pseudomonadati</taxon>
        <taxon>Pseudomonadota</taxon>
        <taxon>Alphaproteobacteria</taxon>
        <taxon>Hyphomicrobiales</taxon>
        <taxon>Phyllobacteriaceae</taxon>
        <taxon>Phyllobacterium</taxon>
    </lineage>
</organism>
<dbReference type="AlphaFoldDB" id="A0A2P7BFB1"/>